<keyword evidence="2" id="KW-0833">Ubl conjugation pathway</keyword>
<comment type="similarity">
    <text evidence="1">Belongs to the zyg-11 family.</text>
</comment>
<dbReference type="Pfam" id="PF25013">
    <property type="entry name" value="LRR_Zer-1"/>
    <property type="match status" value="1"/>
</dbReference>
<proteinExistence type="inferred from homology"/>
<sequence>MTGQKGQSLYELANSSFVHSLGQQEKNVSTTIPSAVSSSIVDMICSNFHKRLSNDPDPFYSDDDDDAQSNRNNSDPPNIRAQESLKKLDGLMLEEFSTEKYPHIDQEIVFDILAKPQNRLKSVDLSNMKISQQISYNALTVLDMVDLDDDLDYPTNDSGHETMETDQLSIETPKERCMEMRLRNKSERRGPRIKLARSCKTIKFPCINKSPPSHPASYSFRRSPANEQLAARLAVNTFVIDCTDVSPNLTPDDSNTSTGINYSTVRTIALSKEAFPSLKELSVGSVTCLSLFHPNPPALTYLDLSHIVQPNYQADIFNHLDLIRFPIGCLRNTLKTLILHETEFDSNFLEAQVFKCNLLEVLDVSQVPREHRYTEEENISDNRLRGYKISTFLDMLPNLISLDVSGTCAGRGLKDEKMIIISGENGCKKIEIPSPSPNDMSPGLPSWLDRLPLSFLGLWGCGIDYENMHLLANHISGSKSAKQLLITARKWQNEPAMAATIWNCIFDFLKNSNEPAYFLEDCIGIFEKYYNDHEYKLPLILSANMYYVVSPIIEGHPCKHVRAMKERAIKCLIRCINFNLHHMRVIRNCLLTLLKFRIPADLLFIYETSASTLLKILTKYQTDRESELLVQMAVQIANQIVCQVNQERKLATKKIKFIDTICQVITQRLEFDSVDDSLKGCWSCLWNVTDEAPANSERFIKHNGVDLFLKCLNKFPEDTELKRNIMGLVGNIAEVPELRKDLIRTETIRFYTMALTESGESSLEVAYNACGTLSHLMSDTSTPWPDSLLARKPEIAEMMCEAIKSWDESAERNINYRSLKPIIHLLKCFHCPEAQTWATWALASLTHVLQINPRRGGFECLQEIVNYEYTDEFVRNVAQKVIDRVSYYISWHST</sequence>
<evidence type="ECO:0000256" key="1">
    <source>
        <dbReference type="ARBA" id="ARBA00009420"/>
    </source>
</evidence>
<dbReference type="InterPro" id="IPR056845">
    <property type="entry name" value="LRR_Zer-1"/>
</dbReference>
<reference evidence="6 7" key="1">
    <citation type="submission" date="2021-04" db="EMBL/GenBank/DDBJ databases">
        <authorList>
            <person name="Bliznina A."/>
        </authorList>
    </citation>
    <scope>NUCLEOTIDE SEQUENCE [LARGE SCALE GENOMIC DNA]</scope>
</reference>
<feature type="region of interest" description="Disordered" evidence="3">
    <location>
        <begin position="55"/>
        <end position="81"/>
    </location>
</feature>
<name>A0ABN7TBL9_OIKDI</name>
<dbReference type="SUPFAM" id="SSF52047">
    <property type="entry name" value="RNI-like"/>
    <property type="match status" value="1"/>
</dbReference>
<dbReference type="EMBL" id="OU015567">
    <property type="protein sequence ID" value="CAG5113560.1"/>
    <property type="molecule type" value="Genomic_DNA"/>
</dbReference>
<accession>A0ABN7TBL9</accession>
<dbReference type="InterPro" id="IPR011989">
    <property type="entry name" value="ARM-like"/>
</dbReference>
<dbReference type="PANTHER" id="PTHR12904">
    <property type="match status" value="1"/>
</dbReference>
<organism evidence="6 7">
    <name type="scientific">Oikopleura dioica</name>
    <name type="common">Tunicate</name>
    <dbReference type="NCBI Taxonomy" id="34765"/>
    <lineage>
        <taxon>Eukaryota</taxon>
        <taxon>Metazoa</taxon>
        <taxon>Chordata</taxon>
        <taxon>Tunicata</taxon>
        <taxon>Appendicularia</taxon>
        <taxon>Copelata</taxon>
        <taxon>Oikopleuridae</taxon>
        <taxon>Oikopleura</taxon>
    </lineage>
</organism>
<dbReference type="PANTHER" id="PTHR12904:SF23">
    <property type="entry name" value="PROTEIN ZER-1 HOMOLOG"/>
    <property type="match status" value="1"/>
</dbReference>
<feature type="domain" description="Protein zer-1 homolog-like C-terminal" evidence="4">
    <location>
        <begin position="532"/>
        <end position="885"/>
    </location>
</feature>
<dbReference type="SUPFAM" id="SSF48371">
    <property type="entry name" value="ARM repeat"/>
    <property type="match status" value="1"/>
</dbReference>
<dbReference type="InterPro" id="IPR016024">
    <property type="entry name" value="ARM-type_fold"/>
</dbReference>
<evidence type="ECO:0000259" key="5">
    <source>
        <dbReference type="Pfam" id="PF25013"/>
    </source>
</evidence>
<dbReference type="InterPro" id="IPR051341">
    <property type="entry name" value="Zyg-11_UBL_adapter"/>
</dbReference>
<evidence type="ECO:0000313" key="7">
    <source>
        <dbReference type="Proteomes" id="UP001158576"/>
    </source>
</evidence>
<dbReference type="Gene3D" id="3.80.10.10">
    <property type="entry name" value="Ribonuclease Inhibitor"/>
    <property type="match status" value="1"/>
</dbReference>
<dbReference type="Gene3D" id="1.25.10.10">
    <property type="entry name" value="Leucine-rich Repeat Variant"/>
    <property type="match status" value="1"/>
</dbReference>
<gene>
    <name evidence="6" type="ORF">OKIOD_LOCUS16419</name>
</gene>
<evidence type="ECO:0000256" key="2">
    <source>
        <dbReference type="ARBA" id="ARBA00022786"/>
    </source>
</evidence>
<keyword evidence="7" id="KW-1185">Reference proteome</keyword>
<feature type="domain" description="Zer-1-like leucine-rich repeats region" evidence="5">
    <location>
        <begin position="330"/>
        <end position="461"/>
    </location>
</feature>
<dbReference type="Pfam" id="PF22964">
    <property type="entry name" value="ZER1-like_2nd"/>
    <property type="match status" value="1"/>
</dbReference>
<evidence type="ECO:0000259" key="4">
    <source>
        <dbReference type="Pfam" id="PF22964"/>
    </source>
</evidence>
<dbReference type="InterPro" id="IPR032675">
    <property type="entry name" value="LRR_dom_sf"/>
</dbReference>
<protein>
    <submittedName>
        <fullName evidence="6">Oidioi.mRNA.OKI2018_I69.chr2.g7654.t1.cds</fullName>
    </submittedName>
</protein>
<dbReference type="Proteomes" id="UP001158576">
    <property type="component" value="Chromosome 2"/>
</dbReference>
<dbReference type="InterPro" id="IPR055142">
    <property type="entry name" value="ZER1-like_C"/>
</dbReference>
<evidence type="ECO:0000256" key="3">
    <source>
        <dbReference type="SAM" id="MobiDB-lite"/>
    </source>
</evidence>
<evidence type="ECO:0000313" key="6">
    <source>
        <dbReference type="EMBL" id="CAG5113560.1"/>
    </source>
</evidence>